<gene>
    <name evidence="7" type="ORF">RGI145_01365</name>
</gene>
<dbReference type="Gene3D" id="1.20.1250.20">
    <property type="entry name" value="MFS general substrate transporter like domains"/>
    <property type="match status" value="2"/>
</dbReference>
<feature type="transmembrane region" description="Helical" evidence="5">
    <location>
        <begin position="153"/>
        <end position="171"/>
    </location>
</feature>
<dbReference type="InterPro" id="IPR011701">
    <property type="entry name" value="MFS"/>
</dbReference>
<feature type="transmembrane region" description="Helical" evidence="5">
    <location>
        <begin position="308"/>
        <end position="328"/>
    </location>
</feature>
<feature type="transmembrane region" description="Helical" evidence="5">
    <location>
        <begin position="21"/>
        <end position="41"/>
    </location>
</feature>
<keyword evidence="2 5" id="KW-0812">Transmembrane</keyword>
<dbReference type="InterPro" id="IPR050382">
    <property type="entry name" value="MFS_Na/Anion_cotransporter"/>
</dbReference>
<dbReference type="RefSeq" id="WP_075796917.1">
    <property type="nucleotide sequence ID" value="NZ_CP015583.1"/>
</dbReference>
<evidence type="ECO:0000256" key="5">
    <source>
        <dbReference type="SAM" id="Phobius"/>
    </source>
</evidence>
<evidence type="ECO:0000256" key="4">
    <source>
        <dbReference type="ARBA" id="ARBA00023136"/>
    </source>
</evidence>
<feature type="domain" description="Major facilitator superfamily (MFS) profile" evidence="6">
    <location>
        <begin position="23"/>
        <end position="428"/>
    </location>
</feature>
<feature type="transmembrane region" description="Helical" evidence="5">
    <location>
        <begin position="178"/>
        <end position="198"/>
    </location>
</feature>
<feature type="transmembrane region" description="Helical" evidence="5">
    <location>
        <begin position="399"/>
        <end position="423"/>
    </location>
</feature>
<feature type="transmembrane region" description="Helical" evidence="5">
    <location>
        <begin position="334"/>
        <end position="355"/>
    </location>
</feature>
<dbReference type="PROSITE" id="PS50850">
    <property type="entry name" value="MFS"/>
    <property type="match status" value="1"/>
</dbReference>
<organism evidence="7 8">
    <name type="scientific">Roseomonas gilardii</name>
    <dbReference type="NCBI Taxonomy" id="257708"/>
    <lineage>
        <taxon>Bacteria</taxon>
        <taxon>Pseudomonadati</taxon>
        <taxon>Pseudomonadota</taxon>
        <taxon>Alphaproteobacteria</taxon>
        <taxon>Acetobacterales</taxon>
        <taxon>Roseomonadaceae</taxon>
        <taxon>Roseomonas</taxon>
    </lineage>
</organism>
<feature type="transmembrane region" description="Helical" evidence="5">
    <location>
        <begin position="367"/>
        <end position="393"/>
    </location>
</feature>
<dbReference type="GO" id="GO:0022857">
    <property type="term" value="F:transmembrane transporter activity"/>
    <property type="evidence" value="ECO:0007669"/>
    <property type="project" value="InterPro"/>
</dbReference>
<sequence length="429" mass="44419">MSTTHSPAIGVPASARSGVRWRIFGVIALLTVINLADRTTLSVGMPTIAHELGLSPTMQGLILSSFFWTYALLQVPGGYLIDRMGPSRVVTISTLAWGAFQTLAAFATGGLSLLVTRLGLGASEAPLFPAGGKLNALWLSPRERGRGAVLMDSGSYLGAGLGGGVIAWLIYTLDSWRLAFAVAGIVTIGAGLIAWRYLRDDPAVHPGVNAAELEHIRTPVPGMAQAVPAGTPLAPRAVAPVMLGRCGWAMMNFGLITWGPSYLAQARGFDLKQLGGAMAVIFVCGFLGSLTAGFGADALQRRGLPRSLVLKAMLCLSGLGVLAAFLLLPTIADPVAAVALLSATVFLLCFGSLYWSFPALLAPADKVGLVGGMMNFAGSLGGIAIPIIAGMILQATGSYTVVLHFFSGCAALYILGTLLVPLAGREAAK</sequence>
<dbReference type="Proteomes" id="UP000185494">
    <property type="component" value="Chromosome 1"/>
</dbReference>
<dbReference type="KEGG" id="rgi:RGI145_01365"/>
<dbReference type="InterPro" id="IPR036259">
    <property type="entry name" value="MFS_trans_sf"/>
</dbReference>
<feature type="transmembrane region" description="Helical" evidence="5">
    <location>
        <begin position="61"/>
        <end position="82"/>
    </location>
</feature>
<evidence type="ECO:0000313" key="8">
    <source>
        <dbReference type="Proteomes" id="UP000185494"/>
    </source>
</evidence>
<reference evidence="7 8" key="1">
    <citation type="submission" date="2016-05" db="EMBL/GenBank/DDBJ databases">
        <title>Complete Genome and Methylome Analysis of Psychrotrophic Bacterial Isolates from Antarctic Lake Untersee.</title>
        <authorList>
            <person name="Fomenkov A."/>
            <person name="Akimov V.N."/>
            <person name="Vasilyeva L.V."/>
            <person name="Andersen D."/>
            <person name="Vincze T."/>
            <person name="Roberts R.J."/>
        </authorList>
    </citation>
    <scope>NUCLEOTIDE SEQUENCE [LARGE SCALE GENOMIC DNA]</scope>
    <source>
        <strain evidence="7 8">U14-5</strain>
    </source>
</reference>
<comment type="subcellular location">
    <subcellularLocation>
        <location evidence="1">Membrane</location>
        <topology evidence="1">Multi-pass membrane protein</topology>
    </subcellularLocation>
</comment>
<protein>
    <submittedName>
        <fullName evidence="7">MFS transporter</fullName>
    </submittedName>
</protein>
<dbReference type="Pfam" id="PF07690">
    <property type="entry name" value="MFS_1"/>
    <property type="match status" value="1"/>
</dbReference>
<dbReference type="AlphaFoldDB" id="A0A1L7AB69"/>
<evidence type="ECO:0000256" key="1">
    <source>
        <dbReference type="ARBA" id="ARBA00004141"/>
    </source>
</evidence>
<name>A0A1L7AB69_9PROT</name>
<dbReference type="GO" id="GO:0016020">
    <property type="term" value="C:membrane"/>
    <property type="evidence" value="ECO:0007669"/>
    <property type="project" value="UniProtKB-SubCell"/>
</dbReference>
<feature type="transmembrane region" description="Helical" evidence="5">
    <location>
        <begin position="94"/>
        <end position="115"/>
    </location>
</feature>
<feature type="transmembrane region" description="Helical" evidence="5">
    <location>
        <begin position="277"/>
        <end position="296"/>
    </location>
</feature>
<dbReference type="PANTHER" id="PTHR11662">
    <property type="entry name" value="SOLUTE CARRIER FAMILY 17"/>
    <property type="match status" value="1"/>
</dbReference>
<dbReference type="PANTHER" id="PTHR11662:SF399">
    <property type="entry name" value="FI19708P1-RELATED"/>
    <property type="match status" value="1"/>
</dbReference>
<keyword evidence="4 5" id="KW-0472">Membrane</keyword>
<evidence type="ECO:0000256" key="3">
    <source>
        <dbReference type="ARBA" id="ARBA00022989"/>
    </source>
</evidence>
<dbReference type="EMBL" id="CP015583">
    <property type="protein sequence ID" value="APT55960.1"/>
    <property type="molecule type" value="Genomic_DNA"/>
</dbReference>
<accession>A0A1L7AB69</accession>
<dbReference type="CDD" id="cd17319">
    <property type="entry name" value="MFS_ExuT_GudP_like"/>
    <property type="match status" value="1"/>
</dbReference>
<dbReference type="SUPFAM" id="SSF103473">
    <property type="entry name" value="MFS general substrate transporter"/>
    <property type="match status" value="1"/>
</dbReference>
<dbReference type="InterPro" id="IPR020846">
    <property type="entry name" value="MFS_dom"/>
</dbReference>
<evidence type="ECO:0000313" key="7">
    <source>
        <dbReference type="EMBL" id="APT55960.1"/>
    </source>
</evidence>
<evidence type="ECO:0000256" key="2">
    <source>
        <dbReference type="ARBA" id="ARBA00022692"/>
    </source>
</evidence>
<evidence type="ECO:0000259" key="6">
    <source>
        <dbReference type="PROSITE" id="PS50850"/>
    </source>
</evidence>
<proteinExistence type="predicted"/>
<keyword evidence="3 5" id="KW-1133">Transmembrane helix</keyword>